<evidence type="ECO:0000313" key="8">
    <source>
        <dbReference type="Proteomes" id="UP000283474"/>
    </source>
</evidence>
<keyword evidence="8" id="KW-1185">Reference proteome</keyword>
<accession>A0A410GAH8</accession>
<evidence type="ECO:0000256" key="4">
    <source>
        <dbReference type="ARBA" id="ARBA00022729"/>
    </source>
</evidence>
<evidence type="ECO:0000256" key="5">
    <source>
        <dbReference type="ARBA" id="ARBA00022764"/>
    </source>
</evidence>
<dbReference type="Proteomes" id="UP000283474">
    <property type="component" value="Chromosome"/>
</dbReference>
<keyword evidence="6" id="KW-0143">Chaperone</keyword>
<dbReference type="NCBIfam" id="NF041112">
    <property type="entry name" value="chap_CsgH_alph"/>
    <property type="match status" value="1"/>
</dbReference>
<evidence type="ECO:0000256" key="2">
    <source>
        <dbReference type="ARBA" id="ARBA00006329"/>
    </source>
</evidence>
<dbReference type="AlphaFoldDB" id="A0A410GAH8"/>
<dbReference type="Gene3D" id="2.60.40.2420">
    <property type="match status" value="1"/>
</dbReference>
<keyword evidence="4" id="KW-0732">Signal</keyword>
<sequence length="116" mass="12514">MEAAGINGRNMMNADSDIQVWLERLGQAQPAVIVPYVRSASAHQLRYKLKATKAGPNGRSVIGQGGNLQVVAGQSAPLGKMTITYGPEDDCQVDVILYETGQEYARFEFECPPNGS</sequence>
<comment type="similarity">
    <text evidence="2">Belongs to the CsgC/AgfC family.</text>
</comment>
<protein>
    <recommendedName>
        <fullName evidence="3">Curli assembly protein CsgC</fullName>
    </recommendedName>
</protein>
<dbReference type="OrthoDB" id="8967132at2"/>
<evidence type="ECO:0000313" key="7">
    <source>
        <dbReference type="EMBL" id="QAA93313.1"/>
    </source>
</evidence>
<dbReference type="KEGG" id="pus:CKA81_05275"/>
<reference evidence="7 8" key="1">
    <citation type="submission" date="2017-08" db="EMBL/GenBank/DDBJ databases">
        <authorList>
            <person name="Park S.-J."/>
            <person name="Kim H."/>
        </authorList>
    </citation>
    <scope>NUCLEOTIDE SEQUENCE [LARGE SCALE GENOMIC DNA]</scope>
    <source>
        <strain evidence="8">ye3</strain>
    </source>
</reference>
<comment type="subcellular location">
    <subcellularLocation>
        <location evidence="1">Periplasm</location>
    </subcellularLocation>
</comment>
<evidence type="ECO:0000256" key="1">
    <source>
        <dbReference type="ARBA" id="ARBA00004418"/>
    </source>
</evidence>
<organism evidence="7 8">
    <name type="scientific">Pollutimonas thiosulfatoxidans</name>
    <dbReference type="NCBI Taxonomy" id="2028345"/>
    <lineage>
        <taxon>Bacteria</taxon>
        <taxon>Pseudomonadati</taxon>
        <taxon>Pseudomonadota</taxon>
        <taxon>Betaproteobacteria</taxon>
        <taxon>Burkholderiales</taxon>
        <taxon>Alcaligenaceae</taxon>
        <taxon>Pollutimonas</taxon>
    </lineage>
</organism>
<evidence type="ECO:0000256" key="6">
    <source>
        <dbReference type="ARBA" id="ARBA00023186"/>
    </source>
</evidence>
<evidence type="ECO:0000256" key="3">
    <source>
        <dbReference type="ARBA" id="ARBA00017442"/>
    </source>
</evidence>
<dbReference type="EMBL" id="CP022987">
    <property type="protein sequence ID" value="QAA93313.1"/>
    <property type="molecule type" value="Genomic_DNA"/>
</dbReference>
<proteinExistence type="inferred from homology"/>
<dbReference type="InterPro" id="IPR053722">
    <property type="entry name" value="Curli_assembly_CsgC/AgfC"/>
</dbReference>
<gene>
    <name evidence="7" type="ORF">CKA81_05275</name>
</gene>
<dbReference type="Pfam" id="PF10610">
    <property type="entry name" value="Tafi-CsgC"/>
    <property type="match status" value="1"/>
</dbReference>
<dbReference type="InterPro" id="IPR047726">
    <property type="entry name" value="CsgH_dom"/>
</dbReference>
<name>A0A410GAH8_9BURK</name>
<dbReference type="RefSeq" id="WP_128354356.1">
    <property type="nucleotide sequence ID" value="NZ_CP022987.1"/>
</dbReference>
<dbReference type="GO" id="GO:0042597">
    <property type="term" value="C:periplasmic space"/>
    <property type="evidence" value="ECO:0007669"/>
    <property type="project" value="UniProtKB-SubCell"/>
</dbReference>
<keyword evidence="5" id="KW-0574">Periplasm</keyword>
<dbReference type="InterPro" id="IPR014491">
    <property type="entry name" value="Curli_production_prot_CsgC"/>
</dbReference>